<dbReference type="AlphaFoldDB" id="A0A8C7A1J7"/>
<dbReference type="PRINTS" id="PR00700">
    <property type="entry name" value="PRTYPHPHTASE"/>
</dbReference>
<dbReference type="PANTHER" id="PTHR19134">
    <property type="entry name" value="RECEPTOR-TYPE TYROSINE-PROTEIN PHOSPHATASE"/>
    <property type="match status" value="1"/>
</dbReference>
<evidence type="ECO:0000313" key="5">
    <source>
        <dbReference type="Proteomes" id="UP000694420"/>
    </source>
</evidence>
<evidence type="ECO:0000259" key="3">
    <source>
        <dbReference type="PROSITE" id="PS50055"/>
    </source>
</evidence>
<dbReference type="Ensembl" id="ENSNPET00000021181.1">
    <property type="protein sequence ID" value="ENSNPEP00000020639.1"/>
    <property type="gene ID" value="ENSNPEG00000015356.1"/>
</dbReference>
<keyword evidence="2" id="KW-0378">Hydrolase</keyword>
<dbReference type="PROSITE" id="PS50055">
    <property type="entry name" value="TYR_PHOSPHATASE_PTP"/>
    <property type="match status" value="1"/>
</dbReference>
<dbReference type="Proteomes" id="UP000694420">
    <property type="component" value="Unplaced"/>
</dbReference>
<reference evidence="4" key="2">
    <citation type="submission" date="2025-09" db="UniProtKB">
        <authorList>
            <consortium name="Ensembl"/>
        </authorList>
    </citation>
    <scope>IDENTIFICATION</scope>
</reference>
<organism evidence="4 5">
    <name type="scientific">Nothoprocta perdicaria</name>
    <name type="common">Chilean tinamou</name>
    <name type="synonym">Crypturus perdicarius</name>
    <dbReference type="NCBI Taxonomy" id="30464"/>
    <lineage>
        <taxon>Eukaryota</taxon>
        <taxon>Metazoa</taxon>
        <taxon>Chordata</taxon>
        <taxon>Craniata</taxon>
        <taxon>Vertebrata</taxon>
        <taxon>Euteleostomi</taxon>
        <taxon>Archelosauria</taxon>
        <taxon>Archosauria</taxon>
        <taxon>Dinosauria</taxon>
        <taxon>Saurischia</taxon>
        <taxon>Theropoda</taxon>
        <taxon>Coelurosauria</taxon>
        <taxon>Aves</taxon>
        <taxon>Palaeognathae</taxon>
        <taxon>Tinamiformes</taxon>
        <taxon>Tinamidae</taxon>
        <taxon>Nothoprocta</taxon>
    </lineage>
</organism>
<keyword evidence="2" id="KW-0904">Protein phosphatase</keyword>
<dbReference type="PANTHER" id="PTHR19134:SF449">
    <property type="entry name" value="TYROSINE-PROTEIN PHOSPHATASE 1"/>
    <property type="match status" value="1"/>
</dbReference>
<feature type="domain" description="Tyrosine-protein phosphatase" evidence="3">
    <location>
        <begin position="22"/>
        <end position="98"/>
    </location>
</feature>
<dbReference type="InterPro" id="IPR050348">
    <property type="entry name" value="Protein-Tyr_Phosphatase"/>
</dbReference>
<evidence type="ECO:0000256" key="1">
    <source>
        <dbReference type="ARBA" id="ARBA00013064"/>
    </source>
</evidence>
<dbReference type="Gene3D" id="3.90.190.10">
    <property type="entry name" value="Protein tyrosine phosphatase superfamily"/>
    <property type="match status" value="1"/>
</dbReference>
<dbReference type="InterPro" id="IPR000242">
    <property type="entry name" value="PTP_cat"/>
</dbReference>
<protein>
    <recommendedName>
        <fullName evidence="1">protein-tyrosine-phosphatase</fullName>
        <ecNumber evidence="1">3.1.3.48</ecNumber>
    </recommendedName>
</protein>
<reference evidence="4" key="1">
    <citation type="submission" date="2025-08" db="UniProtKB">
        <authorList>
            <consortium name="Ensembl"/>
        </authorList>
    </citation>
    <scope>IDENTIFICATION</scope>
</reference>
<proteinExistence type="predicted"/>
<accession>A0A8C7A1J7</accession>
<dbReference type="EC" id="3.1.3.48" evidence="1"/>
<keyword evidence="5" id="KW-1185">Reference proteome</keyword>
<sequence length="119" mass="13252">MDSMQLDPDTLSIAIARCYSMKNRHQDVMPYDRNRVLLRSGKDDYINASRVEDLSPYCPAIIATQAPLLGTAADFWLMIYEQKVSVVVMLVSEQELDKVAAALAPTGSFFLPVLCLGPR</sequence>
<dbReference type="SUPFAM" id="SSF52799">
    <property type="entry name" value="(Phosphotyrosine protein) phosphatases II"/>
    <property type="match status" value="1"/>
</dbReference>
<dbReference type="GO" id="GO:0004725">
    <property type="term" value="F:protein tyrosine phosphatase activity"/>
    <property type="evidence" value="ECO:0007669"/>
    <property type="project" value="UniProtKB-EC"/>
</dbReference>
<name>A0A8C7A1J7_NOTPE</name>
<evidence type="ECO:0000313" key="4">
    <source>
        <dbReference type="Ensembl" id="ENSNPEP00000020639.1"/>
    </source>
</evidence>
<evidence type="ECO:0000256" key="2">
    <source>
        <dbReference type="ARBA" id="ARBA00022912"/>
    </source>
</evidence>
<dbReference type="InterPro" id="IPR029021">
    <property type="entry name" value="Prot-tyrosine_phosphatase-like"/>
</dbReference>
<dbReference type="Pfam" id="PF00102">
    <property type="entry name" value="Y_phosphatase"/>
    <property type="match status" value="1"/>
</dbReference>
<dbReference type="SMART" id="SM00194">
    <property type="entry name" value="PTPc"/>
    <property type="match status" value="1"/>
</dbReference>